<evidence type="ECO:0000313" key="3">
    <source>
        <dbReference type="EMBL" id="HDL90158.1"/>
    </source>
</evidence>
<feature type="transmembrane region" description="Helical" evidence="1">
    <location>
        <begin position="199"/>
        <end position="223"/>
    </location>
</feature>
<feature type="transmembrane region" description="Helical" evidence="1">
    <location>
        <begin position="343"/>
        <end position="363"/>
    </location>
</feature>
<keyword evidence="1" id="KW-0812">Transmembrane</keyword>
<proteinExistence type="predicted"/>
<evidence type="ECO:0000259" key="2">
    <source>
        <dbReference type="Pfam" id="PF06808"/>
    </source>
</evidence>
<dbReference type="InterPro" id="IPR011853">
    <property type="entry name" value="TRAP_DctM-Dct_fused"/>
</dbReference>
<dbReference type="Proteomes" id="UP000886355">
    <property type="component" value="Unassembled WGS sequence"/>
</dbReference>
<feature type="transmembrane region" description="Helical" evidence="1">
    <location>
        <begin position="506"/>
        <end position="522"/>
    </location>
</feature>
<feature type="transmembrane region" description="Helical" evidence="1">
    <location>
        <begin position="77"/>
        <end position="99"/>
    </location>
</feature>
<feature type="transmembrane region" description="Helical" evidence="1">
    <location>
        <begin position="12"/>
        <end position="31"/>
    </location>
</feature>
<evidence type="ECO:0000256" key="1">
    <source>
        <dbReference type="SAM" id="Phobius"/>
    </source>
</evidence>
<comment type="caution">
    <text evidence="3">The sequence shown here is derived from an EMBL/GenBank/DDBJ whole genome shotgun (WGS) entry which is preliminary data.</text>
</comment>
<feature type="transmembrane region" description="Helical" evidence="1">
    <location>
        <begin position="37"/>
        <end position="57"/>
    </location>
</feature>
<dbReference type="Pfam" id="PF06808">
    <property type="entry name" value="DctM"/>
    <property type="match status" value="1"/>
</dbReference>
<feature type="domain" description="TRAP C4-dicarboxylate transport system permease DctM subunit" evidence="2">
    <location>
        <begin position="18"/>
        <end position="446"/>
    </location>
</feature>
<dbReference type="AlphaFoldDB" id="A0A7C1AW46"/>
<dbReference type="NCBIfam" id="TIGR02123">
    <property type="entry name" value="TRAP_fused"/>
    <property type="match status" value="1"/>
</dbReference>
<feature type="transmembrane region" description="Helical" evidence="1">
    <location>
        <begin position="454"/>
        <end position="472"/>
    </location>
</feature>
<dbReference type="InterPro" id="IPR010656">
    <property type="entry name" value="DctM"/>
</dbReference>
<dbReference type="EMBL" id="DQZW01000215">
    <property type="protein sequence ID" value="HDL90158.1"/>
    <property type="molecule type" value="Genomic_DNA"/>
</dbReference>
<keyword evidence="1" id="KW-0472">Membrane</keyword>
<dbReference type="PANTHER" id="PTHR43849">
    <property type="entry name" value="BLL3936 PROTEIN"/>
    <property type="match status" value="1"/>
</dbReference>
<feature type="transmembrane region" description="Helical" evidence="1">
    <location>
        <begin position="479"/>
        <end position="500"/>
    </location>
</feature>
<reference evidence="3" key="1">
    <citation type="journal article" date="2020" name="mSystems">
        <title>Genome- and Community-Level Interaction Insights into Carbon Utilization and Element Cycling Functions of Hydrothermarchaeota in Hydrothermal Sediment.</title>
        <authorList>
            <person name="Zhou Z."/>
            <person name="Liu Y."/>
            <person name="Xu W."/>
            <person name="Pan J."/>
            <person name="Luo Z.H."/>
            <person name="Li M."/>
        </authorList>
    </citation>
    <scope>NUCLEOTIDE SEQUENCE [LARGE SCALE GENOMIC DNA]</scope>
    <source>
        <strain evidence="3">HyVt-19</strain>
    </source>
</reference>
<protein>
    <submittedName>
        <fullName evidence="3">TRAP transporter permease</fullName>
    </submittedName>
</protein>
<organism evidence="3">
    <name type="scientific">Thermodesulforhabdus norvegica</name>
    <dbReference type="NCBI Taxonomy" id="39841"/>
    <lineage>
        <taxon>Bacteria</taxon>
        <taxon>Pseudomonadati</taxon>
        <taxon>Thermodesulfobacteriota</taxon>
        <taxon>Syntrophobacteria</taxon>
        <taxon>Syntrophobacterales</taxon>
        <taxon>Thermodesulforhabdaceae</taxon>
        <taxon>Thermodesulforhabdus</taxon>
    </lineage>
</organism>
<feature type="transmembrane region" description="Helical" evidence="1">
    <location>
        <begin position="370"/>
        <end position="397"/>
    </location>
</feature>
<dbReference type="PANTHER" id="PTHR43849:SF2">
    <property type="entry name" value="BLL3936 PROTEIN"/>
    <property type="match status" value="1"/>
</dbReference>
<name>A0A7C1AW46_9BACT</name>
<accession>A0A7C1AW46</accession>
<sequence length="550" mass="59049">IFMRQGDWSRWDVIIGIVCVLLVLEATRRVIGTMMMTIAMFFILYGYFGPYMPDLLIHRGYSIERMATTLSLTTEGVFGLPLGVAATFVFIFVLFGAFLDKTGAGNFFINLAYSIAGRYSGGPAKTAVLASGFMGSISGSAVANVVTTGSFTIPMMKKIGYKPHVAGGIEAAASTGGQLMPPIMGAGAFLMAEFTDTSYLYIVKIAIVPAVLYYLTTLLFVHIEAKKEGLKGLPKDQLPKFFETLKNGLHFLIPLVILVIALLMNYSPMMAGFVAVVSVYLASMIRKESRLSLSKLLDTFEHGARNAVMVSIACAAAGVIVGITNLTGLGLRFSSMVVSLSHGIPLVALFLIALASLVLGMGLPVTASYIVLVILAGPALTDMGIPLIVAHMIVFWYSQDANVTPPVSLASFAAAGVAGAPPMRTALTSWKLAKGLYILPAVMAYHPLLLNGPVVEVLKTIFYTLFALVAFVAAMERYLLAPVSWVEAILYAASAVALLWKDPTEQHVGFALFAVLFIFHYFKTRRRGTVESVVEHEGNSGEVTSSEVQA</sequence>
<feature type="transmembrane region" description="Helical" evidence="1">
    <location>
        <begin position="307"/>
        <end position="331"/>
    </location>
</feature>
<gene>
    <name evidence="3" type="ORF">ENG14_04575</name>
</gene>
<keyword evidence="1" id="KW-1133">Transmembrane helix</keyword>
<feature type="transmembrane region" description="Helical" evidence="1">
    <location>
        <begin position="269"/>
        <end position="286"/>
    </location>
</feature>
<feature type="non-terminal residue" evidence="3">
    <location>
        <position position="1"/>
    </location>
</feature>